<dbReference type="GO" id="GO:0031177">
    <property type="term" value="F:phosphopantetheine binding"/>
    <property type="evidence" value="ECO:0007669"/>
    <property type="project" value="InterPro"/>
</dbReference>
<keyword evidence="8" id="KW-1185">Reference proteome</keyword>
<dbReference type="FunFam" id="2.30.38.10:FF:000001">
    <property type="entry name" value="Non-ribosomal peptide synthetase PvdI"/>
    <property type="match status" value="2"/>
</dbReference>
<name>A0A2T0SBG2_9ACTN</name>
<dbReference type="InterPro" id="IPR000873">
    <property type="entry name" value="AMP-dep_synth/lig_dom"/>
</dbReference>
<feature type="compositionally biased region" description="Low complexity" evidence="5">
    <location>
        <begin position="1988"/>
        <end position="2001"/>
    </location>
</feature>
<dbReference type="GO" id="GO:0044550">
    <property type="term" value="P:secondary metabolite biosynthetic process"/>
    <property type="evidence" value="ECO:0007669"/>
    <property type="project" value="UniProtKB-ARBA"/>
</dbReference>
<dbReference type="InterPro" id="IPR045851">
    <property type="entry name" value="AMP-bd_C_sf"/>
</dbReference>
<dbReference type="Gene3D" id="3.30.559.30">
    <property type="entry name" value="Nonribosomal peptide synthetase, condensation domain"/>
    <property type="match status" value="1"/>
</dbReference>
<dbReference type="GO" id="GO:0043041">
    <property type="term" value="P:amino acid activation for nonribosomal peptide biosynthetic process"/>
    <property type="evidence" value="ECO:0007669"/>
    <property type="project" value="TreeGrafter"/>
</dbReference>
<dbReference type="GO" id="GO:0005737">
    <property type="term" value="C:cytoplasm"/>
    <property type="evidence" value="ECO:0007669"/>
    <property type="project" value="TreeGrafter"/>
</dbReference>
<proteinExistence type="inferred from homology"/>
<dbReference type="Gene3D" id="3.30.559.10">
    <property type="entry name" value="Chloramphenicol acetyltransferase-like domain"/>
    <property type="match status" value="1"/>
</dbReference>
<keyword evidence="4" id="KW-0597">Phosphoprotein</keyword>
<dbReference type="SMART" id="SM00823">
    <property type="entry name" value="PKS_PP"/>
    <property type="match status" value="3"/>
</dbReference>
<dbReference type="FunFam" id="3.30.300.30:FF:000010">
    <property type="entry name" value="Enterobactin synthetase component F"/>
    <property type="match status" value="1"/>
</dbReference>
<dbReference type="GO" id="GO:0072330">
    <property type="term" value="P:monocarboxylic acid biosynthetic process"/>
    <property type="evidence" value="ECO:0007669"/>
    <property type="project" value="UniProtKB-ARBA"/>
</dbReference>
<dbReference type="InterPro" id="IPR020806">
    <property type="entry name" value="PKS_PP-bd"/>
</dbReference>
<evidence type="ECO:0000259" key="6">
    <source>
        <dbReference type="PROSITE" id="PS50075"/>
    </source>
</evidence>
<dbReference type="FunFam" id="3.40.50.980:FF:000001">
    <property type="entry name" value="Non-ribosomal peptide synthetase"/>
    <property type="match status" value="2"/>
</dbReference>
<dbReference type="FunFam" id="3.40.50.980:FF:000002">
    <property type="entry name" value="Enterobactin synthetase component F"/>
    <property type="match status" value="1"/>
</dbReference>
<dbReference type="InterPro" id="IPR006162">
    <property type="entry name" value="Ppantetheine_attach_site"/>
</dbReference>
<dbReference type="FunFam" id="1.10.1200.10:FF:000016">
    <property type="entry name" value="Non-ribosomal peptide synthase"/>
    <property type="match status" value="1"/>
</dbReference>
<dbReference type="SUPFAM" id="SSF53474">
    <property type="entry name" value="alpha/beta-Hydrolases"/>
    <property type="match status" value="1"/>
</dbReference>
<dbReference type="CDD" id="cd19540">
    <property type="entry name" value="LCL_NRPS-like"/>
    <property type="match status" value="1"/>
</dbReference>
<dbReference type="SUPFAM" id="SSF52777">
    <property type="entry name" value="CoA-dependent acyltransferases"/>
    <property type="match status" value="2"/>
</dbReference>
<feature type="domain" description="Carrier" evidence="6">
    <location>
        <begin position="1565"/>
        <end position="1640"/>
    </location>
</feature>
<dbReference type="SUPFAM" id="SSF56801">
    <property type="entry name" value="Acetyl-CoA synthetase-like"/>
    <property type="match status" value="2"/>
</dbReference>
<dbReference type="Gene3D" id="1.10.1200.10">
    <property type="entry name" value="ACP-like"/>
    <property type="match status" value="2"/>
</dbReference>
<organism evidence="7 8">
    <name type="scientific">Pseudosporangium ferrugineum</name>
    <dbReference type="NCBI Taxonomy" id="439699"/>
    <lineage>
        <taxon>Bacteria</taxon>
        <taxon>Bacillati</taxon>
        <taxon>Actinomycetota</taxon>
        <taxon>Actinomycetes</taxon>
        <taxon>Micromonosporales</taxon>
        <taxon>Micromonosporaceae</taxon>
        <taxon>Pseudosporangium</taxon>
    </lineage>
</organism>
<dbReference type="InterPro" id="IPR010071">
    <property type="entry name" value="AA_adenyl_dom"/>
</dbReference>
<evidence type="ECO:0000256" key="2">
    <source>
        <dbReference type="ARBA" id="ARBA00006432"/>
    </source>
</evidence>
<dbReference type="Pfam" id="PF00975">
    <property type="entry name" value="Thioesterase"/>
    <property type="match status" value="1"/>
</dbReference>
<evidence type="ECO:0000313" key="8">
    <source>
        <dbReference type="Proteomes" id="UP000239209"/>
    </source>
</evidence>
<dbReference type="NCBIfam" id="TIGR01733">
    <property type="entry name" value="AA-adenyl-dom"/>
    <property type="match status" value="2"/>
</dbReference>
<dbReference type="EMBL" id="PVZG01000004">
    <property type="protein sequence ID" value="PRY30769.1"/>
    <property type="molecule type" value="Genomic_DNA"/>
</dbReference>
<feature type="domain" description="Carrier" evidence="6">
    <location>
        <begin position="514"/>
        <end position="589"/>
    </location>
</feature>
<dbReference type="RefSeq" id="WP_158277751.1">
    <property type="nucleotide sequence ID" value="NZ_PVZG01000004.1"/>
</dbReference>
<evidence type="ECO:0000256" key="5">
    <source>
        <dbReference type="SAM" id="MobiDB-lite"/>
    </source>
</evidence>
<dbReference type="InterPro" id="IPR001242">
    <property type="entry name" value="Condensation_dom"/>
</dbReference>
<dbReference type="Pfam" id="PF00550">
    <property type="entry name" value="PP-binding"/>
    <property type="match status" value="3"/>
</dbReference>
<reference evidence="7 8" key="1">
    <citation type="submission" date="2018-03" db="EMBL/GenBank/DDBJ databases">
        <title>Genomic Encyclopedia of Archaeal and Bacterial Type Strains, Phase II (KMG-II): from individual species to whole genera.</title>
        <authorList>
            <person name="Goeker M."/>
        </authorList>
    </citation>
    <scope>NUCLEOTIDE SEQUENCE [LARGE SCALE GENOMIC DNA]</scope>
    <source>
        <strain evidence="7 8">DSM 45348</strain>
    </source>
</reference>
<dbReference type="InterPro" id="IPR023213">
    <property type="entry name" value="CAT-like_dom_sf"/>
</dbReference>
<gene>
    <name evidence="7" type="ORF">CLV70_104321</name>
</gene>
<dbReference type="SUPFAM" id="SSF47336">
    <property type="entry name" value="ACP-like"/>
    <property type="match status" value="3"/>
</dbReference>
<protein>
    <submittedName>
        <fullName evidence="7">Amino acid adenylation domain-containing protein</fullName>
    </submittedName>
</protein>
<feature type="domain" description="Carrier" evidence="6">
    <location>
        <begin position="1647"/>
        <end position="1722"/>
    </location>
</feature>
<dbReference type="Pfam" id="PF00668">
    <property type="entry name" value="Condensation"/>
    <property type="match status" value="1"/>
</dbReference>
<dbReference type="Gene3D" id="3.40.50.1820">
    <property type="entry name" value="alpha/beta hydrolase"/>
    <property type="match status" value="1"/>
</dbReference>
<dbReference type="InterPro" id="IPR009081">
    <property type="entry name" value="PP-bd_ACP"/>
</dbReference>
<dbReference type="InterPro" id="IPR020845">
    <property type="entry name" value="AMP-binding_CS"/>
</dbReference>
<evidence type="ECO:0000256" key="1">
    <source>
        <dbReference type="ARBA" id="ARBA00001957"/>
    </source>
</evidence>
<dbReference type="GO" id="GO:0003824">
    <property type="term" value="F:catalytic activity"/>
    <property type="evidence" value="ECO:0007669"/>
    <property type="project" value="InterPro"/>
</dbReference>
<dbReference type="CDD" id="cd17646">
    <property type="entry name" value="A_NRPS_AB3403-like"/>
    <property type="match status" value="1"/>
</dbReference>
<dbReference type="FunFam" id="1.10.1200.10:FF:000005">
    <property type="entry name" value="Nonribosomal peptide synthetase 1"/>
    <property type="match status" value="1"/>
</dbReference>
<dbReference type="PROSITE" id="PS50075">
    <property type="entry name" value="CARRIER"/>
    <property type="match status" value="3"/>
</dbReference>
<evidence type="ECO:0000256" key="3">
    <source>
        <dbReference type="ARBA" id="ARBA00022450"/>
    </source>
</evidence>
<dbReference type="Proteomes" id="UP000239209">
    <property type="component" value="Unassembled WGS sequence"/>
</dbReference>
<dbReference type="GO" id="GO:0008610">
    <property type="term" value="P:lipid biosynthetic process"/>
    <property type="evidence" value="ECO:0007669"/>
    <property type="project" value="UniProtKB-ARBA"/>
</dbReference>
<evidence type="ECO:0000313" key="7">
    <source>
        <dbReference type="EMBL" id="PRY30769.1"/>
    </source>
</evidence>
<evidence type="ECO:0000256" key="4">
    <source>
        <dbReference type="ARBA" id="ARBA00022553"/>
    </source>
</evidence>
<dbReference type="InterPro" id="IPR025110">
    <property type="entry name" value="AMP-bd_C"/>
</dbReference>
<keyword evidence="3" id="KW-0596">Phosphopantetheine</keyword>
<dbReference type="FunFam" id="3.40.50.12780:FF:000012">
    <property type="entry name" value="Non-ribosomal peptide synthetase"/>
    <property type="match status" value="2"/>
</dbReference>
<dbReference type="PANTHER" id="PTHR45527">
    <property type="entry name" value="NONRIBOSOMAL PEPTIDE SYNTHETASE"/>
    <property type="match status" value="1"/>
</dbReference>
<dbReference type="PANTHER" id="PTHR45527:SF1">
    <property type="entry name" value="FATTY ACID SYNTHASE"/>
    <property type="match status" value="1"/>
</dbReference>
<comment type="cofactor">
    <cofactor evidence="1">
        <name>pantetheine 4'-phosphate</name>
        <dbReference type="ChEBI" id="CHEBI:47942"/>
    </cofactor>
</comment>
<dbReference type="Gene3D" id="3.40.50.980">
    <property type="match status" value="4"/>
</dbReference>
<dbReference type="InterPro" id="IPR029058">
    <property type="entry name" value="AB_hydrolase_fold"/>
</dbReference>
<accession>A0A2T0SBG2</accession>
<comment type="caution">
    <text evidence="7">The sequence shown here is derived from an EMBL/GenBank/DDBJ whole genome shotgun (WGS) entry which is preliminary data.</text>
</comment>
<comment type="similarity">
    <text evidence="2">Belongs to the ATP-dependent AMP-binding enzyme family.</text>
</comment>
<dbReference type="InterPro" id="IPR036736">
    <property type="entry name" value="ACP-like_sf"/>
</dbReference>
<dbReference type="Gene3D" id="2.30.38.10">
    <property type="entry name" value="Luciferase, Domain 3"/>
    <property type="match status" value="2"/>
</dbReference>
<dbReference type="Gene3D" id="3.30.300.30">
    <property type="match status" value="2"/>
</dbReference>
<dbReference type="Pfam" id="PF00501">
    <property type="entry name" value="AMP-binding"/>
    <property type="match status" value="2"/>
</dbReference>
<dbReference type="InterPro" id="IPR001031">
    <property type="entry name" value="Thioesterase"/>
</dbReference>
<sequence>MLESAEGHAPTLPDLFAAQVERAARDVAIVGDDGPLSFAELDERSNRLARHLIDQGVGPEVVVALRLARSAEFVVAALAVAKAGGAYVPVDVAYPLSRAEFMMADARARCVVTTSAARTSVLSGITEVVLDDPKIADEVAGLDAGPVRDLDRHEELLAGHAAYIVYTSGSTGVPKGVVVTHSSVHNLVRAQAGILGLGPGRRRLQFASVSFDASVSEVWTTLLSGAALVVADGSRLVPGPALVDLVRSRGVTHVTLSPSLLSVVEDAGGLPDTVTLVVAGEACPPAVAARWCRDRRMLNAYGPTEATVAATVSDPLTGDGTPPIGRPLPGVRAYVLDASLREQPAGVAGELYLAGAGLARGYAGRAALTAQRFVANPFGAPGERMYRTGDVVRRLPDGQLEYQGRADDQVKIRGVRVEPGEIEAALMGLAGVDQAVVVAHGEGADRRLVAYVVADAGGPDATALRRDLATVLPEHLVPSVFVMLDAMPVTMNGKVDREALPDPGAGAGVRDYEAPVGPVEQALARLWEDVLGVPRVGRTDEFYRLGGHSLLATQLVNRVRTAMNVELPVRDLFETSTLADLAKRVSVLQTGTRPVLRRQVRPAAVPLSYPQQRMWLTAQLRGGDGAYHIPVVVRLSDGLDATALSAAVTDLVRRHEPLRTRFPVQGGQPRQQVVPMAELGDLLVRERIAPGDLEDTVRRLVREGFDLTTQIPLRARLLELGPDDFALVLVLHHITADGASMEPLMRDLGEAYERRRAGNPPQWTELPVQYADFALWQRDLVRLARPRLAYWRELLADVPDELALPADRARPAEPTYRGRSVPVTVPAEVHERIAATARDHGATVFMVLQTAVAAMLYRLGAGADIPLGWPVSGRVDEALEDLVGFFVNTLVLRADLTGDPTFEELLGRVREQDLVAFGNQDVPFESVVEQLNPPRVPGRHPLFQVMVASQVGRSAKFGLAGVRSQRMGVGSGSAKFDLSFQFVEFLDPSGRPSGIGGEVMYACDLFDHETAERMVGVLGRLLAEAVARPGVPITRLPLMSAQERLAVEAASAGEIRDWGTQPWPHQLIEDHARRAPDATAVRFEGVSLPYGDLNRRANQLAHHLIERGVGRDVLVGVSMERGFDLVVAVLAVWKTGGAFVPLDPELPAARLASMVEDTAVTVVLTHLATHERLAGHDDLLLCVDAPDSGLAARPVHDPNVPVDAEDAVYAIYTSGSTGTPKGVVNVRAAVRNRLAWMNERFGLGAGGRVLQKSPFTFDTSVWELFWPLMNGATLVMARPGGHRDSRYLVDLIRRERITFADFVPSMLEMFLREPDATRCTSLRHIIAGGETLTRSLRGRFAEALPGTDLHNLYGPTEAAIGVTSWLCRGDDEGRSTPIGVPIANARVYVLGPDGDHVPPGMPGEIYIAGRPLARGYLNRPGLTAQRFVADPFVPGERMYRTGDRARRRAEGAIEFLGRDDEQVKIRGVRVELGEVEAALLGLHGVDQAVAMVHGEGLDRRLVAYVVGHDPDPVRLRRQMPAVVPAHLVPSAFVAMDAFPVTVNGKVDRRALPDPGVADSERAYEPPAGPVEEALARLWQELLGVARVGRDDNFFALGGHSLLAMQMVNELRTLLRVELPFRSVFESLTLADLAARIGDLPLLPDAEPVTATPEDRMRVLVARALGVDEVAAEDNLFDLGGGRETVEALTKAIEAEFGLTVNPLVVAAVPTAKDLAGWLAAEPEETTLDVVVPLRAGTGPVSLFCIHPLGGLSWLYYPLVNAIPQEVGVYGVQARGLRPGEELPTTMTAMAADYVRQIRLVQPEGPYHLLGLSTGGEIAHEMGVQLQRGGEEVALIAMLDARPTPHRPATQLERLNAVAHHFDLNVPAEQRPHLTGDILYEQLRQRQGPYSFLMRQKGRATVDFYENMIKLADNHKFSVFDGDVLFVEAIAARPAEHYFAPMWHQYVSGVVDVMALKYKHRQLARAEVLEMIGARVAEHIRLPHAPNLTSTPTSTPTERPTA</sequence>
<dbReference type="Pfam" id="PF13193">
    <property type="entry name" value="AMP-binding_C"/>
    <property type="match status" value="2"/>
</dbReference>
<dbReference type="PROSITE" id="PS00455">
    <property type="entry name" value="AMP_BINDING"/>
    <property type="match status" value="1"/>
</dbReference>
<dbReference type="OrthoDB" id="5476914at2"/>
<feature type="region of interest" description="Disordered" evidence="5">
    <location>
        <begin position="1982"/>
        <end position="2001"/>
    </location>
</feature>
<dbReference type="PROSITE" id="PS00012">
    <property type="entry name" value="PHOSPHOPANTETHEINE"/>
    <property type="match status" value="2"/>
</dbReference>